<proteinExistence type="inferred from homology"/>
<dbReference type="GO" id="GO:0005524">
    <property type="term" value="F:ATP binding"/>
    <property type="evidence" value="ECO:0007669"/>
    <property type="project" value="UniProtKB-KW"/>
</dbReference>
<dbReference type="Gene3D" id="3.30.420.40">
    <property type="match status" value="2"/>
</dbReference>
<sequence length="730" mass="80355">MGNIVGIDLGTTNSVAAFKFAEVEVVTADDNQAPDRKLTRSVVATTQNGIIVGETAYNQLKADPEQTIISIKRLIGRGFSDPVVQAQLARLHYQVTQSTKGTDNSLSVWLGGTEYAPEDISAEILKKVVQNAQLYQSQKGQKSTIDRAVITVPAYFSDKQRYTTQSAAKRAGLSEPELLPEPTAAAISYGFKPNADDVKTILVYDFGGGTFDSALITAAGTQFIESGKAGDLWLGGDDIDDRIIELVKQQVAAEEDLENIDSLIERMPHYQKVRFLGDLKMAVEKAKIDLSSSLTAKIIPATPLLDDLGMAIPIDVTVTRAQFEAMILPLVERTISICQEAIKYSDYPADAIDTILMVGGSSQIPLVQERVKAAFGADKVVVHPRPMYAVAEGAAIVAAGLTEKVGTVSRDYFIELADRTHYKIIQQGDILPVSNNYTFKTEADGQSLIHFKFFNTDLVNQQNEKIGEMWLALDRPYPEQTEVAVTVELDEKNSSLQITAALKNNPKIVVSSSFSYGGEDEKIAQKVEQIIKDLNDEGRLTERGVREAYRIAGETVQATNQIRDRDGQIAEDRRQLARQKLKELEKLASNDYNLAQSLVSDLGFVLHVCPSLISEEQKGKIISLCDQLKKAIADSNLEVVRELSADATREFEQLPELVKFISVCADAISQARSINPLQANVMRHKLDQMCNAIERGNTYQAEQTLQELLPDVRQYLDRDLPAKAIAIGIK</sequence>
<keyword evidence="6" id="KW-0143">Chaperone</keyword>
<dbReference type="CDD" id="cd24029">
    <property type="entry name" value="ASKHA_NBD_HSP70_DnaK_HscA_HscC"/>
    <property type="match status" value="1"/>
</dbReference>
<evidence type="ECO:0000313" key="8">
    <source>
        <dbReference type="EMBL" id="AFY95183.1"/>
    </source>
</evidence>
<keyword evidence="9" id="KW-1185">Reference proteome</keyword>
<keyword evidence="3 7" id="KW-0547">Nucleotide-binding</keyword>
<organism evidence="8 9">
    <name type="scientific">Chamaesiphon minutus (strain ATCC 27169 / PCC 6605)</name>
    <dbReference type="NCBI Taxonomy" id="1173020"/>
    <lineage>
        <taxon>Bacteria</taxon>
        <taxon>Bacillati</taxon>
        <taxon>Cyanobacteriota</taxon>
        <taxon>Cyanophyceae</taxon>
        <taxon>Gomontiellales</taxon>
        <taxon>Chamaesiphonaceae</taxon>
        <taxon>Chamaesiphon</taxon>
    </lineage>
</organism>
<name>K9UKJ5_CHAP6</name>
<dbReference type="Gene3D" id="3.90.640.10">
    <property type="entry name" value="Actin, Chain A, domain 4"/>
    <property type="match status" value="1"/>
</dbReference>
<evidence type="ECO:0000256" key="5">
    <source>
        <dbReference type="ARBA" id="ARBA00023016"/>
    </source>
</evidence>
<dbReference type="InterPro" id="IPR043129">
    <property type="entry name" value="ATPase_NBD"/>
</dbReference>
<dbReference type="PROSITE" id="PS01036">
    <property type="entry name" value="HSP70_3"/>
    <property type="match status" value="1"/>
</dbReference>
<protein>
    <submittedName>
        <fullName evidence="8">Molecular chaperone</fullName>
    </submittedName>
</protein>
<dbReference type="PATRIC" id="fig|1173020.3.peg.4861"/>
<dbReference type="InterPro" id="IPR029047">
    <property type="entry name" value="HSP70_peptide-bd_sf"/>
</dbReference>
<comment type="similarity">
    <text evidence="1 7">Belongs to the heat shock protein 70 family.</text>
</comment>
<keyword evidence="4 7" id="KW-0067">ATP-binding</keyword>
<reference evidence="8 9" key="1">
    <citation type="submission" date="2012-05" db="EMBL/GenBank/DDBJ databases">
        <title>Finished chromosome of genome of Chamaesiphon sp. PCC 6605.</title>
        <authorList>
            <consortium name="US DOE Joint Genome Institute"/>
            <person name="Gugger M."/>
            <person name="Coursin T."/>
            <person name="Rippka R."/>
            <person name="Tandeau De Marsac N."/>
            <person name="Huntemann M."/>
            <person name="Wei C.-L."/>
            <person name="Han J."/>
            <person name="Detter J.C."/>
            <person name="Han C."/>
            <person name="Tapia R."/>
            <person name="Chen A."/>
            <person name="Kyrpides N."/>
            <person name="Mavromatis K."/>
            <person name="Markowitz V."/>
            <person name="Szeto E."/>
            <person name="Ivanova N."/>
            <person name="Pagani I."/>
            <person name="Pati A."/>
            <person name="Goodwin L."/>
            <person name="Nordberg H.P."/>
            <person name="Cantor M.N."/>
            <person name="Hua S.X."/>
            <person name="Woyke T."/>
            <person name="Kerfeld C.A."/>
        </authorList>
    </citation>
    <scope>NUCLEOTIDE SEQUENCE [LARGE SCALE GENOMIC DNA]</scope>
    <source>
        <strain evidence="9">ATCC 27169 / PCC 6605</strain>
    </source>
</reference>
<dbReference type="STRING" id="1173020.Cha6605_4241"/>
<evidence type="ECO:0000313" key="9">
    <source>
        <dbReference type="Proteomes" id="UP000010366"/>
    </source>
</evidence>
<evidence type="ECO:0000256" key="4">
    <source>
        <dbReference type="ARBA" id="ARBA00022840"/>
    </source>
</evidence>
<dbReference type="PRINTS" id="PR00301">
    <property type="entry name" value="HEATSHOCK70"/>
</dbReference>
<keyword evidence="2" id="KW-0597">Phosphoprotein</keyword>
<gene>
    <name evidence="8" type="ORF">Cha6605_4241</name>
</gene>
<dbReference type="SUPFAM" id="SSF53067">
    <property type="entry name" value="Actin-like ATPase domain"/>
    <property type="match status" value="2"/>
</dbReference>
<dbReference type="InterPro" id="IPR018181">
    <property type="entry name" value="Heat_shock_70_CS"/>
</dbReference>
<dbReference type="RefSeq" id="WP_015161292.1">
    <property type="nucleotide sequence ID" value="NC_019697.1"/>
</dbReference>
<dbReference type="FunFam" id="3.90.640.10:FF:000003">
    <property type="entry name" value="Molecular chaperone DnaK"/>
    <property type="match status" value="1"/>
</dbReference>
<evidence type="ECO:0000256" key="1">
    <source>
        <dbReference type="ARBA" id="ARBA00007381"/>
    </source>
</evidence>
<dbReference type="OrthoDB" id="9766019at2"/>
<dbReference type="Proteomes" id="UP000010366">
    <property type="component" value="Chromosome"/>
</dbReference>
<accession>K9UKJ5</accession>
<evidence type="ECO:0000256" key="6">
    <source>
        <dbReference type="ARBA" id="ARBA00023186"/>
    </source>
</evidence>
<dbReference type="InterPro" id="IPR013126">
    <property type="entry name" value="Hsp_70_fam"/>
</dbReference>
<dbReference type="KEGG" id="cmp:Cha6605_4241"/>
<dbReference type="Pfam" id="PF00012">
    <property type="entry name" value="HSP70"/>
    <property type="match status" value="1"/>
</dbReference>
<evidence type="ECO:0000256" key="3">
    <source>
        <dbReference type="ARBA" id="ARBA00022741"/>
    </source>
</evidence>
<dbReference type="HOGENOM" id="CLU_005965_0_1_3"/>
<keyword evidence="5" id="KW-0346">Stress response</keyword>
<evidence type="ECO:0000256" key="2">
    <source>
        <dbReference type="ARBA" id="ARBA00022553"/>
    </source>
</evidence>
<dbReference type="SUPFAM" id="SSF100920">
    <property type="entry name" value="Heat shock protein 70kD (HSP70), peptide-binding domain"/>
    <property type="match status" value="1"/>
</dbReference>
<dbReference type="eggNOG" id="COG0443">
    <property type="taxonomic scope" value="Bacteria"/>
</dbReference>
<dbReference type="PANTHER" id="PTHR19375">
    <property type="entry name" value="HEAT SHOCK PROTEIN 70KDA"/>
    <property type="match status" value="1"/>
</dbReference>
<dbReference type="PROSITE" id="PS00297">
    <property type="entry name" value="HSP70_1"/>
    <property type="match status" value="1"/>
</dbReference>
<dbReference type="GO" id="GO:0140662">
    <property type="term" value="F:ATP-dependent protein folding chaperone"/>
    <property type="evidence" value="ECO:0007669"/>
    <property type="project" value="InterPro"/>
</dbReference>
<evidence type="ECO:0000256" key="7">
    <source>
        <dbReference type="RuleBase" id="RU003322"/>
    </source>
</evidence>
<dbReference type="Gene3D" id="3.30.30.30">
    <property type="match status" value="1"/>
</dbReference>
<dbReference type="Gene3D" id="2.60.34.10">
    <property type="entry name" value="Substrate Binding Domain Of DNAk, Chain A, domain 1"/>
    <property type="match status" value="1"/>
</dbReference>
<dbReference type="EMBL" id="CP003600">
    <property type="protein sequence ID" value="AFY95183.1"/>
    <property type="molecule type" value="Genomic_DNA"/>
</dbReference>
<dbReference type="AlphaFoldDB" id="K9UKJ5"/>